<dbReference type="GO" id="GO:0008017">
    <property type="term" value="F:microtubule binding"/>
    <property type="evidence" value="ECO:0007669"/>
    <property type="project" value="TreeGrafter"/>
</dbReference>
<dbReference type="EMBL" id="JAERUA010000018">
    <property type="protein sequence ID" value="KAI1887592.1"/>
    <property type="molecule type" value="Genomic_DNA"/>
</dbReference>
<feature type="region of interest" description="Disordered" evidence="6">
    <location>
        <begin position="444"/>
        <end position="559"/>
    </location>
</feature>
<dbReference type="PANTHER" id="PTHR24200">
    <property type="entry name" value="TOUCAN, ISOFORM A"/>
    <property type="match status" value="1"/>
</dbReference>
<evidence type="ECO:0000256" key="6">
    <source>
        <dbReference type="SAM" id="MobiDB-lite"/>
    </source>
</evidence>
<feature type="compositionally biased region" description="Polar residues" evidence="6">
    <location>
        <begin position="29"/>
        <end position="44"/>
    </location>
</feature>
<sequence>MSSMHLCLNQSIACQPKEPGLHEHLPMGSSGQQGNEPSFTTTGFGLSDKDTETGEWETGLKAPDSSCDSALKKPRMSARNGEESQRNTEKRPHREETPTLASADLQEWVSTCAEETNGSTSESRSPAALTEDPVVMRTDSFLLGDSGWTHSLSVLEETTCSSPSLSEDAVGQGQEVWLVGLHGELLNEASQPGKRLAVSQGTETEEADPANCVDLVVTDRGYSVEASQASSVASTDLSRTMQTGSGHIDQTSATLQDSVHKNSCLPPHCGSLNQLCSTGERRHPVRPMKEHRGTPTARPPLGSTRAMAATNKTLRATAKAPPKPDVRKGKSKVQPRSAAAAASRKTSPTPLRISAKENTAGRGLSEAHKGHAVTASEGTKEPLGPRTTTSGVRAAAPAPAPAPAPARRLTLPVARLRLVSSSKDGRSNVPKTAPAMSPAVSTNICKASDKPTSPPVSGGPQFLGGALPSKAGGIRSRASTLPGKSATGYKASAVPNGVLARPTPLHRTASAPLRPATALPVDRAKKRAGGRSQPAPVKPQSGPLPRDARSPRAPSQDVQQLRNLHAAGGRRFEAIVVVMQHILAERDEAVKRCTDLTQELVTLREELVNSVTSCSKLEKEKDELRMAFEGVLRKAQERHQGELEDLEEQLGAFYSAEWEKVHQAYQLEADKCRGRMQQQVNDLRSKHEALEKELRAIHTENMESLRQHYETSFEELRKNQEEEKQTLAQSLKEMDTTLSEKVEDLTRQNIALNEKLKAEEENRRLLAEKNQNSHTLYLQQELDSLKVVLDLKNTELHQQNKKLMELKTLRETNLNLEGCLRTTQQENEDLRARLEEHTALHRQLSTEQVALQQTILKESKMNNRLSLQNEELLWKLQNGDLWTPRNLPPFPALPVLLQVQLLLQCPTLLQLAPQLQGAFQEKGNMIRLMFVEKDNTAQTHFPSEAGLVLRPSLLRGR</sequence>
<gene>
    <name evidence="7" type="ORF">AGOR_G00191890</name>
</gene>
<feature type="region of interest" description="Disordered" evidence="6">
    <location>
        <begin position="280"/>
        <end position="408"/>
    </location>
</feature>
<accession>A0A8T3CVF2</accession>
<dbReference type="PANTHER" id="PTHR24200:SF7">
    <property type="entry name" value="MICROTUBULE-ASSOCIATED TUMOR SUPPRESSOR 1"/>
    <property type="match status" value="1"/>
</dbReference>
<organism evidence="7 8">
    <name type="scientific">Albula goreensis</name>
    <dbReference type="NCBI Taxonomy" id="1534307"/>
    <lineage>
        <taxon>Eukaryota</taxon>
        <taxon>Metazoa</taxon>
        <taxon>Chordata</taxon>
        <taxon>Craniata</taxon>
        <taxon>Vertebrata</taxon>
        <taxon>Euteleostomi</taxon>
        <taxon>Actinopterygii</taxon>
        <taxon>Neopterygii</taxon>
        <taxon>Teleostei</taxon>
        <taxon>Albuliformes</taxon>
        <taxon>Albulidae</taxon>
        <taxon>Albula</taxon>
    </lineage>
</organism>
<dbReference type="Gene3D" id="1.20.120.20">
    <property type="entry name" value="Apolipoprotein"/>
    <property type="match status" value="1"/>
</dbReference>
<keyword evidence="3 5" id="KW-0175">Coiled coil</keyword>
<dbReference type="InterPro" id="IPR051293">
    <property type="entry name" value="MTUS1/CCDC69"/>
</dbReference>
<feature type="compositionally biased region" description="Polar residues" evidence="6">
    <location>
        <begin position="235"/>
        <end position="254"/>
    </location>
</feature>
<feature type="coiled-coil region" evidence="5">
    <location>
        <begin position="586"/>
        <end position="634"/>
    </location>
</feature>
<reference evidence="7" key="1">
    <citation type="submission" date="2021-01" db="EMBL/GenBank/DDBJ databases">
        <authorList>
            <person name="Zahm M."/>
            <person name="Roques C."/>
            <person name="Cabau C."/>
            <person name="Klopp C."/>
            <person name="Donnadieu C."/>
            <person name="Jouanno E."/>
            <person name="Lampietro C."/>
            <person name="Louis A."/>
            <person name="Herpin A."/>
            <person name="Echchiki A."/>
            <person name="Berthelot C."/>
            <person name="Parey E."/>
            <person name="Roest-Crollius H."/>
            <person name="Braasch I."/>
            <person name="Postlethwait J."/>
            <person name="Bobe J."/>
            <person name="Montfort J."/>
            <person name="Bouchez O."/>
            <person name="Begum T."/>
            <person name="Mejri S."/>
            <person name="Adams A."/>
            <person name="Chen W.-J."/>
            <person name="Guiguen Y."/>
        </authorList>
    </citation>
    <scope>NUCLEOTIDE SEQUENCE</scope>
    <source>
        <tissue evidence="7">Blood</tissue>
    </source>
</reference>
<dbReference type="Proteomes" id="UP000829720">
    <property type="component" value="Unassembled WGS sequence"/>
</dbReference>
<feature type="compositionally biased region" description="Basic and acidic residues" evidence="6">
    <location>
        <begin position="280"/>
        <end position="293"/>
    </location>
</feature>
<comment type="similarity">
    <text evidence="2">Belongs to the MTUS1 family.</text>
</comment>
<keyword evidence="8" id="KW-1185">Reference proteome</keyword>
<evidence type="ECO:0000256" key="3">
    <source>
        <dbReference type="ARBA" id="ARBA00023054"/>
    </source>
</evidence>
<comment type="subcellular location">
    <subcellularLocation>
        <location evidence="1">Nucleus</location>
    </subcellularLocation>
</comment>
<protein>
    <submittedName>
        <fullName evidence="7">Uncharacterized protein</fullName>
    </submittedName>
</protein>
<comment type="caution">
    <text evidence="7">The sequence shown here is derived from an EMBL/GenBank/DDBJ whole genome shotgun (WGS) entry which is preliminary data.</text>
</comment>
<feature type="coiled-coil region" evidence="5">
    <location>
        <begin position="820"/>
        <end position="847"/>
    </location>
</feature>
<evidence type="ECO:0000313" key="7">
    <source>
        <dbReference type="EMBL" id="KAI1887592.1"/>
    </source>
</evidence>
<keyword evidence="4" id="KW-0539">Nucleus</keyword>
<dbReference type="GO" id="GO:0005737">
    <property type="term" value="C:cytoplasm"/>
    <property type="evidence" value="ECO:0007669"/>
    <property type="project" value="TreeGrafter"/>
</dbReference>
<feature type="coiled-coil region" evidence="5">
    <location>
        <begin position="673"/>
        <end position="769"/>
    </location>
</feature>
<dbReference type="SUPFAM" id="SSF58113">
    <property type="entry name" value="Apolipoprotein A-I"/>
    <property type="match status" value="1"/>
</dbReference>
<name>A0A8T3CVF2_9TELE</name>
<dbReference type="OrthoDB" id="10038993at2759"/>
<evidence type="ECO:0000256" key="1">
    <source>
        <dbReference type="ARBA" id="ARBA00004123"/>
    </source>
</evidence>
<feature type="region of interest" description="Disordered" evidence="6">
    <location>
        <begin position="232"/>
        <end position="254"/>
    </location>
</feature>
<feature type="region of interest" description="Disordered" evidence="6">
    <location>
        <begin position="18"/>
        <end position="99"/>
    </location>
</feature>
<evidence type="ECO:0000256" key="5">
    <source>
        <dbReference type="SAM" id="Coils"/>
    </source>
</evidence>
<evidence type="ECO:0000256" key="4">
    <source>
        <dbReference type="ARBA" id="ARBA00023242"/>
    </source>
</evidence>
<dbReference type="GO" id="GO:0005634">
    <property type="term" value="C:nucleus"/>
    <property type="evidence" value="ECO:0007669"/>
    <property type="project" value="UniProtKB-SubCell"/>
</dbReference>
<proteinExistence type="inferred from homology"/>
<feature type="compositionally biased region" description="Basic and acidic residues" evidence="6">
    <location>
        <begin position="80"/>
        <end position="97"/>
    </location>
</feature>
<dbReference type="AlphaFoldDB" id="A0A8T3CVF2"/>
<evidence type="ECO:0000313" key="8">
    <source>
        <dbReference type="Proteomes" id="UP000829720"/>
    </source>
</evidence>
<evidence type="ECO:0000256" key="2">
    <source>
        <dbReference type="ARBA" id="ARBA00007585"/>
    </source>
</evidence>